<keyword evidence="3" id="KW-1185">Reference proteome</keyword>
<dbReference type="RefSeq" id="WP_331256155.1">
    <property type="nucleotide sequence ID" value="NZ_JAVHWZ010000002.1"/>
</dbReference>
<accession>A0ABZ2C7Y8</accession>
<evidence type="ECO:0000259" key="1">
    <source>
        <dbReference type="Pfam" id="PF22688"/>
    </source>
</evidence>
<dbReference type="Proteomes" id="UP001330434">
    <property type="component" value="Chromosome"/>
</dbReference>
<name>A0ABZ2C7Y8_9PROT</name>
<reference evidence="2 3" key="1">
    <citation type="journal article" date="2024" name="Environ. Microbiol.">
        <title>Novel evolutionary insights on the interactions of the Holosporales (Alphaproteobacteria) with eukaryotic hosts from comparative genomics.</title>
        <authorList>
            <person name="Giovannini M."/>
            <person name="Petroni G."/>
            <person name="Castelli M."/>
        </authorList>
    </citation>
    <scope>NUCLEOTIDE SEQUENCE [LARGE SCALE GENOMIC DNA]</scope>
    <source>
        <strain evidence="2 3">US_Bl 15I1</strain>
    </source>
</reference>
<sequence length="224" mass="25536">MNPHQFLLPLTLHPSFEMGDFIVSSSNEEALSWLGKWPEWPSRTLLIYGSQGSGKSHLASIWKSNARLLRPEEITVETLEVILTKSQNHFILDNAEYVKDEEALFHFLNATRQGDGSLLLLSQTPPREWGLTLPDLQSRLNALIAVGIQEPDDHLMRGLIKKYALDQQIPLSVDVLNYLFHHLPRSYQGLWASLEYINAEALRKKRGITIPLVREALLEHTLII</sequence>
<dbReference type="SUPFAM" id="SSF52540">
    <property type="entry name" value="P-loop containing nucleoside triphosphate hydrolases"/>
    <property type="match status" value="1"/>
</dbReference>
<dbReference type="InterPro" id="IPR055199">
    <property type="entry name" value="Hda_lid"/>
</dbReference>
<feature type="domain" description="Hda lid" evidence="1">
    <location>
        <begin position="159"/>
        <end position="217"/>
    </location>
</feature>
<dbReference type="Pfam" id="PF22688">
    <property type="entry name" value="Hda_lid"/>
    <property type="match status" value="1"/>
</dbReference>
<dbReference type="InterPro" id="IPR027417">
    <property type="entry name" value="P-loop_NTPase"/>
</dbReference>
<protein>
    <submittedName>
        <fullName evidence="2">Chromosomal replication initiator protein DnaA</fullName>
    </submittedName>
</protein>
<dbReference type="EMBL" id="CP133270">
    <property type="protein sequence ID" value="WVX67397.1"/>
    <property type="molecule type" value="Genomic_DNA"/>
</dbReference>
<gene>
    <name evidence="2" type="ORF">Bealeia1_01599</name>
</gene>
<dbReference type="Gene3D" id="1.10.8.60">
    <property type="match status" value="1"/>
</dbReference>
<dbReference type="PANTHER" id="PTHR30050:SF5">
    <property type="entry name" value="DNAA REGULATORY INACTIVATOR HDA"/>
    <property type="match status" value="1"/>
</dbReference>
<organism evidence="2 3">
    <name type="scientific">Candidatus Bealeia paramacronuclearis</name>
    <dbReference type="NCBI Taxonomy" id="1921001"/>
    <lineage>
        <taxon>Bacteria</taxon>
        <taxon>Pseudomonadati</taxon>
        <taxon>Pseudomonadota</taxon>
        <taxon>Alphaproteobacteria</taxon>
        <taxon>Holosporales</taxon>
        <taxon>Holosporaceae</taxon>
        <taxon>Candidatus Bealeia</taxon>
    </lineage>
</organism>
<evidence type="ECO:0000313" key="2">
    <source>
        <dbReference type="EMBL" id="WVX67397.1"/>
    </source>
</evidence>
<dbReference type="PANTHER" id="PTHR30050">
    <property type="entry name" value="CHROMOSOMAL REPLICATION INITIATOR PROTEIN DNAA"/>
    <property type="match status" value="1"/>
</dbReference>
<dbReference type="Gene3D" id="3.40.50.300">
    <property type="entry name" value="P-loop containing nucleotide triphosphate hydrolases"/>
    <property type="match status" value="1"/>
</dbReference>
<proteinExistence type="predicted"/>
<evidence type="ECO:0000313" key="3">
    <source>
        <dbReference type="Proteomes" id="UP001330434"/>
    </source>
</evidence>